<feature type="transmembrane region" description="Helical" evidence="8">
    <location>
        <begin position="210"/>
        <end position="232"/>
    </location>
</feature>
<keyword evidence="4" id="KW-1003">Cell membrane</keyword>
<dbReference type="Proteomes" id="UP000199318">
    <property type="component" value="Unassembled WGS sequence"/>
</dbReference>
<keyword evidence="5 8" id="KW-0812">Transmembrane</keyword>
<dbReference type="InterPro" id="IPR047817">
    <property type="entry name" value="ABC2_TM_bact-type"/>
</dbReference>
<dbReference type="STRING" id="1464123.SAMN05444126_10870"/>
<evidence type="ECO:0000313" key="10">
    <source>
        <dbReference type="EMBL" id="SER90017.1"/>
    </source>
</evidence>
<name>A0A1H9SYV5_9BACI</name>
<evidence type="ECO:0000256" key="6">
    <source>
        <dbReference type="ARBA" id="ARBA00022989"/>
    </source>
</evidence>
<feature type="transmembrane region" description="Helical" evidence="8">
    <location>
        <begin position="17"/>
        <end position="36"/>
    </location>
</feature>
<comment type="subcellular location">
    <subcellularLocation>
        <location evidence="1">Cell membrane</location>
        <topology evidence="1">Multi-pass membrane protein</topology>
    </subcellularLocation>
</comment>
<evidence type="ECO:0000256" key="1">
    <source>
        <dbReference type="ARBA" id="ARBA00004651"/>
    </source>
</evidence>
<dbReference type="PANTHER" id="PTHR30294:SF29">
    <property type="entry name" value="MULTIDRUG ABC TRANSPORTER PERMEASE YBHS-RELATED"/>
    <property type="match status" value="1"/>
</dbReference>
<evidence type="ECO:0000256" key="5">
    <source>
        <dbReference type="ARBA" id="ARBA00022692"/>
    </source>
</evidence>
<organism evidence="10 11">
    <name type="scientific">Salisediminibacterium halotolerans</name>
    <dbReference type="NCBI Taxonomy" id="517425"/>
    <lineage>
        <taxon>Bacteria</taxon>
        <taxon>Bacillati</taxon>
        <taxon>Bacillota</taxon>
        <taxon>Bacilli</taxon>
        <taxon>Bacillales</taxon>
        <taxon>Bacillaceae</taxon>
        <taxon>Salisediminibacterium</taxon>
    </lineage>
</organism>
<feature type="transmembrane region" description="Helical" evidence="8">
    <location>
        <begin position="244"/>
        <end position="265"/>
    </location>
</feature>
<gene>
    <name evidence="10" type="ORF">SAMN05444126_10870</name>
</gene>
<comment type="caution">
    <text evidence="10">The sequence shown here is derived from an EMBL/GenBank/DDBJ whole genome shotgun (WGS) entry which is preliminary data.</text>
</comment>
<dbReference type="PROSITE" id="PS51012">
    <property type="entry name" value="ABC_TM2"/>
    <property type="match status" value="1"/>
</dbReference>
<keyword evidence="7 8" id="KW-0472">Membrane</keyword>
<keyword evidence="3" id="KW-0813">Transport</keyword>
<evidence type="ECO:0000256" key="3">
    <source>
        <dbReference type="ARBA" id="ARBA00022448"/>
    </source>
</evidence>
<accession>A0A1H9SYV5</accession>
<keyword evidence="6 8" id="KW-1133">Transmembrane helix</keyword>
<dbReference type="InterPro" id="IPR051449">
    <property type="entry name" value="ABC-2_transporter_component"/>
</dbReference>
<dbReference type="PANTHER" id="PTHR30294">
    <property type="entry name" value="MEMBRANE COMPONENT OF ABC TRANSPORTER YHHJ-RELATED"/>
    <property type="match status" value="1"/>
</dbReference>
<sequence length="358" mass="39573">MSAVLYQYLCMIRRRPLAFWGSMILTILFAAVLGGGGGQLTVPAASDTLADEDLAETAERLSDQAGNRLSVDPSSVNEMEEKIRRSSPPYGVMLEETEGSVIQVYEAPETALLLSDVQSFYREQNMEAAVAESLDLSLWQERVADYGFQYELEQAEGAFPYDQSLHPLFGFMLFFVIYAVAFSLSTIVAQRNDGTWDRLILSPVTKLQLYLGHVTFAFVFGLVQMYMILFLFRFVFQVDFHGGFWFTLAAVIPYVLAVVCLGILLSGLVRSYKMLDAIIPLTAVSMAMLGGAFWPIELVPSGLLQQIGELIPLKHGMDLLIGTTYGGASLESLMLSASILLLMSVLFAGVGFNLIERR</sequence>
<keyword evidence="11" id="KW-1185">Reference proteome</keyword>
<dbReference type="GO" id="GO:0005886">
    <property type="term" value="C:plasma membrane"/>
    <property type="evidence" value="ECO:0007669"/>
    <property type="project" value="UniProtKB-SubCell"/>
</dbReference>
<dbReference type="GO" id="GO:0140359">
    <property type="term" value="F:ABC-type transporter activity"/>
    <property type="evidence" value="ECO:0007669"/>
    <property type="project" value="InterPro"/>
</dbReference>
<dbReference type="OrthoDB" id="266913at2"/>
<evidence type="ECO:0000313" key="11">
    <source>
        <dbReference type="Proteomes" id="UP000199318"/>
    </source>
</evidence>
<dbReference type="InterPro" id="IPR013525">
    <property type="entry name" value="ABC2_TM"/>
</dbReference>
<evidence type="ECO:0000259" key="9">
    <source>
        <dbReference type="PROSITE" id="PS51012"/>
    </source>
</evidence>
<protein>
    <submittedName>
        <fullName evidence="10">ABC-2 type transport system permease protein</fullName>
    </submittedName>
</protein>
<evidence type="ECO:0000256" key="2">
    <source>
        <dbReference type="ARBA" id="ARBA00007783"/>
    </source>
</evidence>
<feature type="transmembrane region" description="Helical" evidence="8">
    <location>
        <begin position="168"/>
        <end position="189"/>
    </location>
</feature>
<evidence type="ECO:0000256" key="7">
    <source>
        <dbReference type="ARBA" id="ARBA00023136"/>
    </source>
</evidence>
<feature type="domain" description="ABC transmembrane type-2" evidence="9">
    <location>
        <begin position="128"/>
        <end position="358"/>
    </location>
</feature>
<comment type="similarity">
    <text evidence="2">Belongs to the ABC-2 integral membrane protein family.</text>
</comment>
<feature type="transmembrane region" description="Helical" evidence="8">
    <location>
        <begin position="277"/>
        <end position="296"/>
    </location>
</feature>
<dbReference type="EMBL" id="FOGV01000008">
    <property type="protein sequence ID" value="SER90017.1"/>
    <property type="molecule type" value="Genomic_DNA"/>
</dbReference>
<dbReference type="AlphaFoldDB" id="A0A1H9SYV5"/>
<dbReference type="RefSeq" id="WP_093072583.1">
    <property type="nucleotide sequence ID" value="NZ_FOGV01000008.1"/>
</dbReference>
<feature type="transmembrane region" description="Helical" evidence="8">
    <location>
        <begin position="333"/>
        <end position="355"/>
    </location>
</feature>
<reference evidence="11" key="1">
    <citation type="submission" date="2016-10" db="EMBL/GenBank/DDBJ databases">
        <authorList>
            <person name="de Groot N.N."/>
        </authorList>
    </citation>
    <scope>NUCLEOTIDE SEQUENCE [LARGE SCALE GENOMIC DNA]</scope>
    <source>
        <strain evidence="11">10nlg</strain>
    </source>
</reference>
<dbReference type="Pfam" id="PF12698">
    <property type="entry name" value="ABC2_membrane_3"/>
    <property type="match status" value="1"/>
</dbReference>
<evidence type="ECO:0000256" key="8">
    <source>
        <dbReference type="SAM" id="Phobius"/>
    </source>
</evidence>
<proteinExistence type="inferred from homology"/>
<evidence type="ECO:0000256" key="4">
    <source>
        <dbReference type="ARBA" id="ARBA00022475"/>
    </source>
</evidence>